<comment type="caution">
    <text evidence="1">The sequence shown here is derived from an EMBL/GenBank/DDBJ whole genome shotgun (WGS) entry which is preliminary data.</text>
</comment>
<dbReference type="Proteomes" id="UP001165960">
    <property type="component" value="Unassembled WGS sequence"/>
</dbReference>
<organism evidence="1 2">
    <name type="scientific">Entomophthora muscae</name>
    <dbReference type="NCBI Taxonomy" id="34485"/>
    <lineage>
        <taxon>Eukaryota</taxon>
        <taxon>Fungi</taxon>
        <taxon>Fungi incertae sedis</taxon>
        <taxon>Zoopagomycota</taxon>
        <taxon>Entomophthoromycotina</taxon>
        <taxon>Entomophthoromycetes</taxon>
        <taxon>Entomophthorales</taxon>
        <taxon>Entomophthoraceae</taxon>
        <taxon>Entomophthora</taxon>
    </lineage>
</organism>
<protein>
    <submittedName>
        <fullName evidence="1">Uncharacterized protein</fullName>
    </submittedName>
</protein>
<proteinExistence type="predicted"/>
<reference evidence="1" key="1">
    <citation type="submission" date="2022-04" db="EMBL/GenBank/DDBJ databases">
        <title>Genome of the entomopathogenic fungus Entomophthora muscae.</title>
        <authorList>
            <person name="Elya C."/>
            <person name="Lovett B.R."/>
            <person name="Lee E."/>
            <person name="Macias A.M."/>
            <person name="Hajek A.E."/>
            <person name="De Bivort B.L."/>
            <person name="Kasson M.T."/>
            <person name="De Fine Licht H.H."/>
            <person name="Stajich J.E."/>
        </authorList>
    </citation>
    <scope>NUCLEOTIDE SEQUENCE</scope>
    <source>
        <strain evidence="1">Berkeley</strain>
    </source>
</reference>
<sequence>MQILFFFLLAWAKVQDPCFLMATTGVVRYWEAMVCYTQFQLSKAVQRSTINALHKAVSLVINDELDSQELHKKLDLFS</sequence>
<keyword evidence="2" id="KW-1185">Reference proteome</keyword>
<name>A0ACC2RLM6_9FUNG</name>
<gene>
    <name evidence="1" type="ORF">DSO57_1009297</name>
</gene>
<evidence type="ECO:0000313" key="1">
    <source>
        <dbReference type="EMBL" id="KAJ9050939.1"/>
    </source>
</evidence>
<accession>A0ACC2RLM6</accession>
<dbReference type="EMBL" id="QTSX02007129">
    <property type="protein sequence ID" value="KAJ9050939.1"/>
    <property type="molecule type" value="Genomic_DNA"/>
</dbReference>
<evidence type="ECO:0000313" key="2">
    <source>
        <dbReference type="Proteomes" id="UP001165960"/>
    </source>
</evidence>